<keyword evidence="10" id="KW-1185">Reference proteome</keyword>
<evidence type="ECO:0000256" key="1">
    <source>
        <dbReference type="ARBA" id="ARBA00004651"/>
    </source>
</evidence>
<keyword evidence="5 8" id="KW-0812">Transmembrane</keyword>
<dbReference type="RefSeq" id="WP_180280307.1">
    <property type="nucleotide sequence ID" value="NZ_JABFDB010000001.1"/>
</dbReference>
<evidence type="ECO:0000313" key="10">
    <source>
        <dbReference type="Proteomes" id="UP000584642"/>
    </source>
</evidence>
<evidence type="ECO:0000256" key="6">
    <source>
        <dbReference type="ARBA" id="ARBA00022989"/>
    </source>
</evidence>
<evidence type="ECO:0000256" key="3">
    <source>
        <dbReference type="ARBA" id="ARBA00022448"/>
    </source>
</evidence>
<organism evidence="9 10">
    <name type="scientific">Azospirillum oleiclasticum</name>
    <dbReference type="NCBI Taxonomy" id="2735135"/>
    <lineage>
        <taxon>Bacteria</taxon>
        <taxon>Pseudomonadati</taxon>
        <taxon>Pseudomonadota</taxon>
        <taxon>Alphaproteobacteria</taxon>
        <taxon>Rhodospirillales</taxon>
        <taxon>Azospirillaceae</taxon>
        <taxon>Azospirillum</taxon>
    </lineage>
</organism>
<accession>A0ABX2T5K6</accession>
<feature type="transmembrane region" description="Helical" evidence="8">
    <location>
        <begin position="124"/>
        <end position="147"/>
    </location>
</feature>
<comment type="subcellular location">
    <subcellularLocation>
        <location evidence="1">Cell membrane</location>
        <topology evidence="1">Multi-pass membrane protein</topology>
    </subcellularLocation>
</comment>
<feature type="transmembrane region" description="Helical" evidence="8">
    <location>
        <begin position="232"/>
        <end position="261"/>
    </location>
</feature>
<proteinExistence type="inferred from homology"/>
<keyword evidence="3" id="KW-0813">Transport</keyword>
<protein>
    <submittedName>
        <fullName evidence="9">AEC family transporter</fullName>
    </submittedName>
</protein>
<comment type="similarity">
    <text evidence="2">Belongs to the auxin efflux carrier (TC 2.A.69) family.</text>
</comment>
<dbReference type="InterPro" id="IPR038770">
    <property type="entry name" value="Na+/solute_symporter_sf"/>
</dbReference>
<evidence type="ECO:0000256" key="5">
    <source>
        <dbReference type="ARBA" id="ARBA00022692"/>
    </source>
</evidence>
<dbReference type="EMBL" id="JABFDB010000001">
    <property type="protein sequence ID" value="NYZ18577.1"/>
    <property type="molecule type" value="Genomic_DNA"/>
</dbReference>
<feature type="transmembrane region" description="Helical" evidence="8">
    <location>
        <begin position="159"/>
        <end position="180"/>
    </location>
</feature>
<evidence type="ECO:0000256" key="8">
    <source>
        <dbReference type="SAM" id="Phobius"/>
    </source>
</evidence>
<dbReference type="Pfam" id="PF03547">
    <property type="entry name" value="Mem_trans"/>
    <property type="match status" value="1"/>
</dbReference>
<comment type="caution">
    <text evidence="9">The sequence shown here is derived from an EMBL/GenBank/DDBJ whole genome shotgun (WGS) entry which is preliminary data.</text>
</comment>
<dbReference type="InterPro" id="IPR004776">
    <property type="entry name" value="Mem_transp_PIN-like"/>
</dbReference>
<evidence type="ECO:0000256" key="2">
    <source>
        <dbReference type="ARBA" id="ARBA00010145"/>
    </source>
</evidence>
<dbReference type="PANTHER" id="PTHR36838:SF4">
    <property type="entry name" value="AUXIN EFFLUX CARRIER FAMILY PROTEIN"/>
    <property type="match status" value="1"/>
</dbReference>
<feature type="transmembrane region" description="Helical" evidence="8">
    <location>
        <begin position="60"/>
        <end position="83"/>
    </location>
</feature>
<dbReference type="Gene3D" id="1.20.1530.20">
    <property type="match status" value="1"/>
</dbReference>
<reference evidence="9 10" key="1">
    <citation type="submission" date="2020-05" db="EMBL/GenBank/DDBJ databases">
        <title>Azospirillum oleiclasticum sp. nov, a nitrogen-fixing and heavy crude oil-emulsifying bacterium isolated from the crude oil of Yumen Oilfield.</title>
        <authorList>
            <person name="Wu D."/>
            <person name="Cai M."/>
            <person name="Zhang X."/>
        </authorList>
    </citation>
    <scope>NUCLEOTIDE SEQUENCE [LARGE SCALE GENOMIC DNA]</scope>
    <source>
        <strain evidence="9 10">ROY-1-1-2</strain>
    </source>
</reference>
<gene>
    <name evidence="9" type="ORF">HND93_02540</name>
</gene>
<keyword evidence="6 8" id="KW-1133">Transmembrane helix</keyword>
<evidence type="ECO:0000256" key="7">
    <source>
        <dbReference type="ARBA" id="ARBA00023136"/>
    </source>
</evidence>
<evidence type="ECO:0000256" key="4">
    <source>
        <dbReference type="ARBA" id="ARBA00022475"/>
    </source>
</evidence>
<keyword evidence="4" id="KW-1003">Cell membrane</keyword>
<sequence>MLPVFGALAPIFLLILFGHAIRRQEIVPDSFWAPADRLTYFLFFPCLIIDELAKASLGDLAVWPMSAAMIGGVAAATVIMLAARRFLTMDGPAYASVFQGSMRVNTYVGLAGAKALYATPGVTLAAVGIAVVIPLVNILCVVIHARFGRDAKGVSLGSVLGGLIRNPIILAAAAGTWLNLSGVGKPPVAGPFIEILGRAALPIGLLSVGAGLDLAAARAAGMGVAIATVTKLVLMPGITALLGMLIGVQGLTLTIAVLFNALPCSASAYALARQMGGDHTLIAGIITVQTLLAALTIPLVLALYR</sequence>
<dbReference type="Proteomes" id="UP000584642">
    <property type="component" value="Unassembled WGS sequence"/>
</dbReference>
<keyword evidence="7 8" id="KW-0472">Membrane</keyword>
<dbReference type="PANTHER" id="PTHR36838">
    <property type="entry name" value="AUXIN EFFLUX CARRIER FAMILY PROTEIN"/>
    <property type="match status" value="1"/>
</dbReference>
<evidence type="ECO:0000313" key="9">
    <source>
        <dbReference type="EMBL" id="NYZ18577.1"/>
    </source>
</evidence>
<feature type="transmembrane region" description="Helical" evidence="8">
    <location>
        <begin position="281"/>
        <end position="304"/>
    </location>
</feature>
<name>A0ABX2T5K6_9PROT</name>